<evidence type="ECO:0000313" key="2">
    <source>
        <dbReference type="EMBL" id="KUE74788.1"/>
    </source>
</evidence>
<keyword evidence="1" id="KW-0472">Membrane</keyword>
<gene>
    <name evidence="2" type="ORF">ASJ35_17285</name>
</gene>
<dbReference type="EMBL" id="LMUA01000042">
    <property type="protein sequence ID" value="KUE74788.1"/>
    <property type="molecule type" value="Genomic_DNA"/>
</dbReference>
<comment type="caution">
    <text evidence="2">The sequence shown here is derived from an EMBL/GenBank/DDBJ whole genome shotgun (WGS) entry which is preliminary data.</text>
</comment>
<sequence>MEKPISTIIVRNILGCICGLVVGWLAYMFIGVIFGFLFSIEWVAKLLSWPSTPILYMSTGMGAFGALQAHTVSDKICLENSKGYKWGTIVVGVVILVYFVYCTIVNWIRDGFSDFVIGYFFTAVCGVLLINEGRGKD</sequence>
<protein>
    <submittedName>
        <fullName evidence="2">Uncharacterized protein</fullName>
    </submittedName>
</protein>
<dbReference type="AlphaFoldDB" id="A0A0W7TLX7"/>
<proteinExistence type="predicted"/>
<keyword evidence="1" id="KW-1133">Transmembrane helix</keyword>
<organism evidence="2 3">
    <name type="scientific">Ruthenibacterium lactatiformans</name>
    <dbReference type="NCBI Taxonomy" id="1550024"/>
    <lineage>
        <taxon>Bacteria</taxon>
        <taxon>Bacillati</taxon>
        <taxon>Bacillota</taxon>
        <taxon>Clostridia</taxon>
        <taxon>Eubacteriales</taxon>
        <taxon>Oscillospiraceae</taxon>
        <taxon>Ruthenibacterium</taxon>
    </lineage>
</organism>
<feature type="transmembrane region" description="Helical" evidence="1">
    <location>
        <begin position="46"/>
        <end position="67"/>
    </location>
</feature>
<keyword evidence="1" id="KW-0812">Transmembrane</keyword>
<feature type="transmembrane region" description="Helical" evidence="1">
    <location>
        <begin position="12"/>
        <end position="40"/>
    </location>
</feature>
<evidence type="ECO:0000256" key="1">
    <source>
        <dbReference type="SAM" id="Phobius"/>
    </source>
</evidence>
<reference evidence="2 3" key="1">
    <citation type="submission" date="2015-10" db="EMBL/GenBank/DDBJ databases">
        <title>A novel member of the family Ruminococcaceae isolated from human faeces.</title>
        <authorList>
            <person name="Shkoporov A.N."/>
            <person name="Chaplin A.V."/>
            <person name="Motuzova O.V."/>
            <person name="Kafarskaia L.I."/>
            <person name="Efimov B.A."/>
        </authorList>
    </citation>
    <scope>NUCLEOTIDE SEQUENCE [LARGE SCALE GENOMIC DNA]</scope>
    <source>
        <strain evidence="2 3">668</strain>
    </source>
</reference>
<dbReference type="RefSeq" id="WP_058723909.1">
    <property type="nucleotide sequence ID" value="NZ_JAFHCK010000003.1"/>
</dbReference>
<feature type="transmembrane region" description="Helical" evidence="1">
    <location>
        <begin position="88"/>
        <end position="109"/>
    </location>
</feature>
<dbReference type="Proteomes" id="UP000053433">
    <property type="component" value="Unassembled WGS sequence"/>
</dbReference>
<accession>A0A0W7TLX7</accession>
<evidence type="ECO:0000313" key="3">
    <source>
        <dbReference type="Proteomes" id="UP000053433"/>
    </source>
</evidence>
<name>A0A0W7TLX7_9FIRM</name>
<feature type="transmembrane region" description="Helical" evidence="1">
    <location>
        <begin position="115"/>
        <end position="131"/>
    </location>
</feature>